<evidence type="ECO:0000256" key="1">
    <source>
        <dbReference type="ARBA" id="ARBA00004141"/>
    </source>
</evidence>
<dbReference type="Gene3D" id="1.20.120.220">
    <property type="entry name" value="ATP synthase, F0 complex, subunit A"/>
    <property type="match status" value="1"/>
</dbReference>
<feature type="transmembrane region" description="Helical" evidence="12">
    <location>
        <begin position="47"/>
        <end position="64"/>
    </location>
</feature>
<name>A0A0H5BWE6_9ENTR</name>
<evidence type="ECO:0000256" key="9">
    <source>
        <dbReference type="ARBA" id="ARBA00023065"/>
    </source>
</evidence>
<feature type="transmembrane region" description="Helical" evidence="12">
    <location>
        <begin position="241"/>
        <end position="266"/>
    </location>
</feature>
<dbReference type="Proteomes" id="UP000242753">
    <property type="component" value="Chromosome I"/>
</dbReference>
<dbReference type="RefSeq" id="WP_281263883.1">
    <property type="nucleotide sequence ID" value="NZ_LN774881.1"/>
</dbReference>
<dbReference type="KEGG" id="wca:WEOB_002"/>
<keyword evidence="4 12" id="KW-1003">Cell membrane</keyword>
<evidence type="ECO:0000256" key="12">
    <source>
        <dbReference type="HAMAP-Rule" id="MF_01393"/>
    </source>
</evidence>
<dbReference type="InterPro" id="IPR000568">
    <property type="entry name" value="ATP_synth_F0_asu"/>
</dbReference>
<feature type="transmembrane region" description="Helical" evidence="12">
    <location>
        <begin position="149"/>
        <end position="168"/>
    </location>
</feature>
<dbReference type="NCBIfam" id="NF004477">
    <property type="entry name" value="PRK05815.1-1"/>
    <property type="match status" value="1"/>
</dbReference>
<evidence type="ECO:0000256" key="6">
    <source>
        <dbReference type="ARBA" id="ARBA00022692"/>
    </source>
</evidence>
<dbReference type="AlphaFoldDB" id="A0A0H5BWE6"/>
<gene>
    <name evidence="12 14" type="primary">atpB</name>
    <name evidence="14" type="ORF">WEOB_002</name>
</gene>
<dbReference type="InterPro" id="IPR045082">
    <property type="entry name" value="ATP_syn_F0_a_bact/chloroplast"/>
</dbReference>
<evidence type="ECO:0000256" key="5">
    <source>
        <dbReference type="ARBA" id="ARBA00022547"/>
    </source>
</evidence>
<evidence type="ECO:0000256" key="3">
    <source>
        <dbReference type="ARBA" id="ARBA00022448"/>
    </source>
</evidence>
<dbReference type="EMBL" id="LN774881">
    <property type="protein sequence ID" value="CEN31975.1"/>
    <property type="molecule type" value="Genomic_DNA"/>
</dbReference>
<organism evidence="14 15">
    <name type="scientific">Candidatus Westeberhardia cardiocondylae</name>
    <dbReference type="NCBI Taxonomy" id="1594731"/>
    <lineage>
        <taxon>Bacteria</taxon>
        <taxon>Pseudomonadati</taxon>
        <taxon>Pseudomonadota</taxon>
        <taxon>Gammaproteobacteria</taxon>
        <taxon>Enterobacterales</taxon>
        <taxon>Enterobacteriaceae</taxon>
        <taxon>ant endosymbionts</taxon>
        <taxon>Candidatus Westeberhardia</taxon>
    </lineage>
</organism>
<dbReference type="PANTHER" id="PTHR42823:SF3">
    <property type="entry name" value="ATP SYNTHASE SUBUNIT A, CHLOROPLASTIC"/>
    <property type="match status" value="1"/>
</dbReference>
<comment type="function">
    <text evidence="12 13">Key component of the proton channel; it plays a direct role in the translocation of protons across the membrane.</text>
</comment>
<keyword evidence="15" id="KW-1185">Reference proteome</keyword>
<dbReference type="GO" id="GO:0042777">
    <property type="term" value="P:proton motive force-driven plasma membrane ATP synthesis"/>
    <property type="evidence" value="ECO:0007669"/>
    <property type="project" value="TreeGrafter"/>
</dbReference>
<feature type="transmembrane region" description="Helical" evidence="12">
    <location>
        <begin position="102"/>
        <end position="128"/>
    </location>
</feature>
<evidence type="ECO:0000256" key="8">
    <source>
        <dbReference type="ARBA" id="ARBA00022989"/>
    </source>
</evidence>
<dbReference type="SUPFAM" id="SSF81336">
    <property type="entry name" value="F1F0 ATP synthase subunit A"/>
    <property type="match status" value="1"/>
</dbReference>
<evidence type="ECO:0000256" key="2">
    <source>
        <dbReference type="ARBA" id="ARBA00006810"/>
    </source>
</evidence>
<dbReference type="HAMAP" id="MF_01393">
    <property type="entry name" value="ATP_synth_a_bact"/>
    <property type="match status" value="1"/>
</dbReference>
<evidence type="ECO:0000256" key="13">
    <source>
        <dbReference type="RuleBase" id="RU000483"/>
    </source>
</evidence>
<dbReference type="STRING" id="1594731.WEOB_002"/>
<keyword evidence="7 12" id="KW-0375">Hydrogen ion transport</keyword>
<dbReference type="GO" id="GO:0045259">
    <property type="term" value="C:proton-transporting ATP synthase complex"/>
    <property type="evidence" value="ECO:0007669"/>
    <property type="project" value="UniProtKB-KW"/>
</dbReference>
<evidence type="ECO:0000313" key="14">
    <source>
        <dbReference type="EMBL" id="CEN31975.1"/>
    </source>
</evidence>
<dbReference type="CDD" id="cd00310">
    <property type="entry name" value="ATP-synt_Fo_a_6"/>
    <property type="match status" value="1"/>
</dbReference>
<evidence type="ECO:0000256" key="10">
    <source>
        <dbReference type="ARBA" id="ARBA00023136"/>
    </source>
</evidence>
<keyword evidence="9 12" id="KW-0406">Ion transport</keyword>
<keyword evidence="5 12" id="KW-0138">CF(0)</keyword>
<evidence type="ECO:0000256" key="7">
    <source>
        <dbReference type="ARBA" id="ARBA00022781"/>
    </source>
</evidence>
<dbReference type="NCBIfam" id="TIGR01131">
    <property type="entry name" value="ATP_synt_6_or_A"/>
    <property type="match status" value="1"/>
</dbReference>
<protein>
    <recommendedName>
        <fullName evidence="12 13">ATP synthase subunit a</fullName>
    </recommendedName>
    <alternativeName>
        <fullName evidence="12">ATP synthase F0 sector subunit a</fullName>
    </alternativeName>
    <alternativeName>
        <fullName evidence="12">F-ATPase subunit 6</fullName>
    </alternativeName>
</protein>
<dbReference type="InterPro" id="IPR035908">
    <property type="entry name" value="F0_ATP_A_sf"/>
</dbReference>
<dbReference type="PANTHER" id="PTHR42823">
    <property type="entry name" value="ATP SYNTHASE SUBUNIT A, CHLOROPLASTIC"/>
    <property type="match status" value="1"/>
</dbReference>
<reference evidence="15" key="1">
    <citation type="submission" date="2015-01" db="EMBL/GenBank/DDBJ databases">
        <authorList>
            <person name="Manzano-Marin A."/>
            <person name="Manzano-Marin A."/>
        </authorList>
    </citation>
    <scope>NUCLEOTIDE SEQUENCE [LARGE SCALE GENOMIC DNA]</scope>
    <source>
        <strain evidence="15">obscurior</strain>
    </source>
</reference>
<dbReference type="GO" id="GO:0046933">
    <property type="term" value="F:proton-transporting ATP synthase activity, rotational mechanism"/>
    <property type="evidence" value="ECO:0007669"/>
    <property type="project" value="UniProtKB-UniRule"/>
</dbReference>
<dbReference type="Pfam" id="PF00119">
    <property type="entry name" value="ATP-synt_A"/>
    <property type="match status" value="1"/>
</dbReference>
<dbReference type="InterPro" id="IPR023011">
    <property type="entry name" value="ATP_synth_F0_asu_AS"/>
</dbReference>
<dbReference type="PRINTS" id="PR00123">
    <property type="entry name" value="ATPASEA"/>
</dbReference>
<accession>A0A0H5BWE6</accession>
<keyword evidence="10 12" id="KW-0472">Membrane</keyword>
<feature type="transmembrane region" description="Helical" evidence="12">
    <location>
        <begin position="216"/>
        <end position="235"/>
    </location>
</feature>
<comment type="similarity">
    <text evidence="2 12 13">Belongs to the ATPase A chain family.</text>
</comment>
<dbReference type="PATRIC" id="fig|1594731.3.peg.2"/>
<keyword evidence="8 12" id="KW-1133">Transmembrane helix</keyword>
<evidence type="ECO:0000256" key="11">
    <source>
        <dbReference type="ARBA" id="ARBA00023310"/>
    </source>
</evidence>
<dbReference type="PROSITE" id="PS00449">
    <property type="entry name" value="ATPASE_A"/>
    <property type="match status" value="1"/>
</dbReference>
<evidence type="ECO:0000313" key="15">
    <source>
        <dbReference type="Proteomes" id="UP000242753"/>
    </source>
</evidence>
<dbReference type="FunFam" id="1.20.120.220:FF:000002">
    <property type="entry name" value="ATP synthase subunit a"/>
    <property type="match status" value="1"/>
</dbReference>
<proteinExistence type="inferred from homology"/>
<sequence>MFVFEEICNLKSYINNHLNHLRFNVCTLRFSEPASFFSFEVVNIDSMLFSIIAGVVFFVTFYNFSSKICSKSVPGKLHIFIELVVEFVDKNVKEMFHGKNKLIAPLSLTIFVWMFLMNCISLLPIDLFPFFVENIFKFPSFHILPSSDVNITLSMALGVFFLILFYTIKERGVLHFVFSLLFKPFNNFIFIPINFILEIVSLLSKPISLSLRLFGNMYSGELIFILISGLLPWWLQWILSVPWAMFHIFVIVLQSFIFMVLTIIYLSMTLISKK</sequence>
<evidence type="ECO:0000256" key="4">
    <source>
        <dbReference type="ARBA" id="ARBA00022475"/>
    </source>
</evidence>
<keyword evidence="3 12" id="KW-0813">Transport</keyword>
<keyword evidence="6 12" id="KW-0812">Transmembrane</keyword>
<dbReference type="GO" id="GO:0005886">
    <property type="term" value="C:plasma membrane"/>
    <property type="evidence" value="ECO:0007669"/>
    <property type="project" value="UniProtKB-SubCell"/>
</dbReference>
<keyword evidence="11 12" id="KW-0066">ATP synthesis</keyword>
<comment type="subcellular location">
    <subcellularLocation>
        <location evidence="12 13">Cell membrane</location>
        <topology evidence="12 13">Multi-pass membrane protein</topology>
    </subcellularLocation>
    <subcellularLocation>
        <location evidence="1">Membrane</location>
        <topology evidence="1">Multi-pass membrane protein</topology>
    </subcellularLocation>
</comment>